<evidence type="ECO:0000256" key="1">
    <source>
        <dbReference type="SAM" id="MobiDB-lite"/>
    </source>
</evidence>
<dbReference type="OrthoDB" id="8527479at2"/>
<dbReference type="InterPro" id="IPR010152">
    <property type="entry name" value="CRISPR-assoc_prot_Cas2_sub"/>
</dbReference>
<sequence length="124" mass="13969">MVVIVVAACPPGLRGELTRWLLEVSPGTFVGRLSKRVRERVWQRVVEGVGTGRATIVWRANNEQGLEFLTHGDTWKVSDFDGISLITRPNPQQTELRRKGVKLSDSDEGGLQQGWSMASRNRRR</sequence>
<feature type="compositionally biased region" description="Basic and acidic residues" evidence="1">
    <location>
        <begin position="95"/>
        <end position="105"/>
    </location>
</feature>
<dbReference type="EMBL" id="AMSP01000015">
    <property type="protein sequence ID" value="EKU45564.1"/>
    <property type="molecule type" value="Genomic_DNA"/>
</dbReference>
<reference evidence="2 3" key="1">
    <citation type="submission" date="2012-09" db="EMBL/GenBank/DDBJ databases">
        <title>Genome Sequence of Brevibacterium casei S18.</title>
        <authorList>
            <person name="Sharma R."/>
            <person name="Singh A."/>
            <person name="Jangir P.K."/>
        </authorList>
    </citation>
    <scope>NUCLEOTIDE SEQUENCE [LARGE SCALE GENOMIC DNA]</scope>
    <source>
        <strain evidence="2 3">S18</strain>
    </source>
</reference>
<proteinExistence type="predicted"/>
<keyword evidence="3" id="KW-1185">Reference proteome</keyword>
<feature type="region of interest" description="Disordered" evidence="1">
    <location>
        <begin position="91"/>
        <end position="124"/>
    </location>
</feature>
<dbReference type="Gene3D" id="3.30.70.240">
    <property type="match status" value="1"/>
</dbReference>
<dbReference type="Pfam" id="PF09707">
    <property type="entry name" value="Cas_Cas2CT1978"/>
    <property type="match status" value="1"/>
</dbReference>
<organism evidence="2 3">
    <name type="scientific">Brevibacterium casei S18</name>
    <dbReference type="NCBI Taxonomy" id="1229781"/>
    <lineage>
        <taxon>Bacteria</taxon>
        <taxon>Bacillati</taxon>
        <taxon>Actinomycetota</taxon>
        <taxon>Actinomycetes</taxon>
        <taxon>Micrococcales</taxon>
        <taxon>Brevibacteriaceae</taxon>
        <taxon>Brevibacterium</taxon>
    </lineage>
</organism>
<protein>
    <submittedName>
        <fullName evidence="2">CRISPR-associated protein</fullName>
    </submittedName>
</protein>
<gene>
    <name evidence="2" type="ORF">C272_14503</name>
</gene>
<dbReference type="AlphaFoldDB" id="K9AE10"/>
<name>K9AE10_9MICO</name>
<comment type="caution">
    <text evidence="2">The sequence shown here is derived from an EMBL/GenBank/DDBJ whole genome shotgun (WGS) entry which is preliminary data.</text>
</comment>
<feature type="compositionally biased region" description="Polar residues" evidence="1">
    <location>
        <begin position="113"/>
        <end position="124"/>
    </location>
</feature>
<dbReference type="RefSeq" id="WP_009380503.1">
    <property type="nucleotide sequence ID" value="NZ_AMSP01000015.1"/>
</dbReference>
<evidence type="ECO:0000313" key="3">
    <source>
        <dbReference type="Proteomes" id="UP000009879"/>
    </source>
</evidence>
<accession>K9AE10</accession>
<dbReference type="eggNOG" id="COG0847">
    <property type="taxonomic scope" value="Bacteria"/>
</dbReference>
<dbReference type="NCBIfam" id="TIGR01873">
    <property type="entry name" value="cas_CT1978"/>
    <property type="match status" value="1"/>
</dbReference>
<dbReference type="CDD" id="cd09755">
    <property type="entry name" value="Cas2_I-E"/>
    <property type="match status" value="1"/>
</dbReference>
<dbReference type="Proteomes" id="UP000009879">
    <property type="component" value="Unassembled WGS sequence"/>
</dbReference>
<evidence type="ECO:0000313" key="2">
    <source>
        <dbReference type="EMBL" id="EKU45564.1"/>
    </source>
</evidence>